<reference evidence="1 2" key="1">
    <citation type="submission" date="2018-06" db="EMBL/GenBank/DDBJ databases">
        <authorList>
            <consortium name="Pathogen Informatics"/>
            <person name="Doyle S."/>
        </authorList>
    </citation>
    <scope>NUCLEOTIDE SEQUENCE [LARGE SCALE GENOMIC DNA]</scope>
    <source>
        <strain evidence="1 2">NCTC10392</strain>
    </source>
</reference>
<dbReference type="Proteomes" id="UP000255125">
    <property type="component" value="Unassembled WGS sequence"/>
</dbReference>
<name>A0A379IG18_PSEFL</name>
<dbReference type="AlphaFoldDB" id="A0A379IG18"/>
<sequence length="43" mass="5084">MVVKVGSETLILFTEVSLFMRLFVVQDGYSKRRQVAYVFFSEY</sequence>
<evidence type="ECO:0000313" key="2">
    <source>
        <dbReference type="Proteomes" id="UP000255125"/>
    </source>
</evidence>
<gene>
    <name evidence="1" type="ORF">NCTC10392_03745</name>
</gene>
<dbReference type="EMBL" id="UGUS01000002">
    <property type="protein sequence ID" value="SUD31807.1"/>
    <property type="molecule type" value="Genomic_DNA"/>
</dbReference>
<proteinExistence type="predicted"/>
<protein>
    <submittedName>
        <fullName evidence="1">Uncharacterized protein</fullName>
    </submittedName>
</protein>
<evidence type="ECO:0000313" key="1">
    <source>
        <dbReference type="EMBL" id="SUD31807.1"/>
    </source>
</evidence>
<accession>A0A379IG18</accession>
<organism evidence="1 2">
    <name type="scientific">Pseudomonas fluorescens</name>
    <dbReference type="NCBI Taxonomy" id="294"/>
    <lineage>
        <taxon>Bacteria</taxon>
        <taxon>Pseudomonadati</taxon>
        <taxon>Pseudomonadota</taxon>
        <taxon>Gammaproteobacteria</taxon>
        <taxon>Pseudomonadales</taxon>
        <taxon>Pseudomonadaceae</taxon>
        <taxon>Pseudomonas</taxon>
    </lineage>
</organism>